<dbReference type="InterPro" id="IPR000242">
    <property type="entry name" value="PTP_cat"/>
</dbReference>
<feature type="domain" description="Tyrosine-protein phosphatase" evidence="1">
    <location>
        <begin position="19"/>
        <end position="277"/>
    </location>
</feature>
<dbReference type="Proteomes" id="UP000276991">
    <property type="component" value="Unassembled WGS sequence"/>
</dbReference>
<keyword evidence="4" id="KW-1185">Reference proteome</keyword>
<dbReference type="PROSITE" id="PS50056">
    <property type="entry name" value="TYR_PHOSPHATASE_2"/>
    <property type="match status" value="1"/>
</dbReference>
<dbReference type="GO" id="GO:0004725">
    <property type="term" value="F:protein tyrosine phosphatase activity"/>
    <property type="evidence" value="ECO:0007669"/>
    <property type="project" value="InterPro"/>
</dbReference>
<dbReference type="InterPro" id="IPR000387">
    <property type="entry name" value="Tyr_Pase_dom"/>
</dbReference>
<dbReference type="PANTHER" id="PTHR46163">
    <property type="entry name" value="TYROSINE-PROTEIN PHOSPHATASE-RELATED"/>
    <property type="match status" value="1"/>
</dbReference>
<sequence>MDRVDDWIDGMLNKGIKGLNDEFWELCAKTKPSPDNYTTFTANQNSSRNRYQNVVCLDNSRVKLINHPTHNDYIHANYVSTPFSERRFICTQAPLNCTIYDFWFMIIQEKVKYIVMLTNFIEKGYIKSASYFPTEANKIHNYNDITVKCLTCERRMDFECEVWERSLMIEQSGMKSMIVIHFHWTDWPDRGIPNSYSCPLQLLELVRISSVPIILHCSAGIGRTGCLVLIELVLEKLLYKQIFSNMGFMLTELRKQRANLIQNNIQYLYVHRTLLHCFALNRFIKKMDEVREFIKDYNQFVFAGPNAK</sequence>
<dbReference type="InterPro" id="IPR029021">
    <property type="entry name" value="Prot-tyrosine_phosphatase-like"/>
</dbReference>
<dbReference type="AlphaFoldDB" id="A0A498SW34"/>
<dbReference type="Gene3D" id="3.90.190.10">
    <property type="entry name" value="Protein tyrosine phosphatase superfamily"/>
    <property type="match status" value="1"/>
</dbReference>
<dbReference type="InterPro" id="IPR016130">
    <property type="entry name" value="Tyr_Pase_AS"/>
</dbReference>
<evidence type="ECO:0000259" key="1">
    <source>
        <dbReference type="PROSITE" id="PS50055"/>
    </source>
</evidence>
<dbReference type="Pfam" id="PF00102">
    <property type="entry name" value="Y_phosphatase"/>
    <property type="match status" value="1"/>
</dbReference>
<dbReference type="EMBL" id="UPTC01002477">
    <property type="protein sequence ID" value="VBB33530.1"/>
    <property type="molecule type" value="Genomic_DNA"/>
</dbReference>
<proteinExistence type="predicted"/>
<dbReference type="PROSITE" id="PS50055">
    <property type="entry name" value="TYR_PHOSPHATASE_PTP"/>
    <property type="match status" value="1"/>
</dbReference>
<name>A0A498SW34_ACAVI</name>
<protein>
    <recommendedName>
        <fullName evidence="5">Tyrosine-protein phosphatase domain-containing protein</fullName>
    </recommendedName>
</protein>
<accession>A0A498SW34</accession>
<dbReference type="CDD" id="cd00047">
    <property type="entry name" value="PTPc"/>
    <property type="match status" value="1"/>
</dbReference>
<evidence type="ECO:0008006" key="5">
    <source>
        <dbReference type="Google" id="ProtNLM"/>
    </source>
</evidence>
<gene>
    <name evidence="3" type="ORF">NAV_LOCUS8321</name>
</gene>
<evidence type="ECO:0000313" key="3">
    <source>
        <dbReference type="EMBL" id="VBB33530.1"/>
    </source>
</evidence>
<dbReference type="SMART" id="SM00404">
    <property type="entry name" value="PTPc_motif"/>
    <property type="match status" value="1"/>
</dbReference>
<dbReference type="PRINTS" id="PR00700">
    <property type="entry name" value="PRTYPHPHTASE"/>
</dbReference>
<dbReference type="SUPFAM" id="SSF52799">
    <property type="entry name" value="(Phosphotyrosine protein) phosphatases II"/>
    <property type="match status" value="1"/>
</dbReference>
<evidence type="ECO:0000313" key="4">
    <source>
        <dbReference type="Proteomes" id="UP000276991"/>
    </source>
</evidence>
<dbReference type="InterPro" id="IPR003595">
    <property type="entry name" value="Tyr_Pase_cat"/>
</dbReference>
<reference evidence="3 4" key="1">
    <citation type="submission" date="2018-08" db="EMBL/GenBank/DDBJ databases">
        <authorList>
            <person name="Laetsch R D."/>
            <person name="Stevens L."/>
            <person name="Kumar S."/>
            <person name="Blaxter L. M."/>
        </authorList>
    </citation>
    <scope>NUCLEOTIDE SEQUENCE [LARGE SCALE GENOMIC DNA]</scope>
</reference>
<evidence type="ECO:0000259" key="2">
    <source>
        <dbReference type="PROSITE" id="PS50056"/>
    </source>
</evidence>
<dbReference type="STRING" id="6277.A0A498SW34"/>
<organism evidence="3 4">
    <name type="scientific">Acanthocheilonema viteae</name>
    <name type="common">Filarial nematode worm</name>
    <name type="synonym">Dipetalonema viteae</name>
    <dbReference type="NCBI Taxonomy" id="6277"/>
    <lineage>
        <taxon>Eukaryota</taxon>
        <taxon>Metazoa</taxon>
        <taxon>Ecdysozoa</taxon>
        <taxon>Nematoda</taxon>
        <taxon>Chromadorea</taxon>
        <taxon>Rhabditida</taxon>
        <taxon>Spirurina</taxon>
        <taxon>Spiruromorpha</taxon>
        <taxon>Filarioidea</taxon>
        <taxon>Onchocercidae</taxon>
        <taxon>Acanthocheilonema</taxon>
    </lineage>
</organism>
<dbReference type="PANTHER" id="PTHR46163:SF5">
    <property type="entry name" value="TYROSINE-PROTEIN PHOSPHATASE"/>
    <property type="match status" value="1"/>
</dbReference>
<dbReference type="PROSITE" id="PS00383">
    <property type="entry name" value="TYR_PHOSPHATASE_1"/>
    <property type="match status" value="1"/>
</dbReference>
<feature type="domain" description="Tyrosine specific protein phosphatases" evidence="2">
    <location>
        <begin position="200"/>
        <end position="268"/>
    </location>
</feature>
<dbReference type="OrthoDB" id="10253954at2759"/>
<dbReference type="InterPro" id="IPR052782">
    <property type="entry name" value="Oocyte-zygote_transition_reg"/>
</dbReference>
<dbReference type="SMART" id="SM00194">
    <property type="entry name" value="PTPc"/>
    <property type="match status" value="1"/>
</dbReference>